<dbReference type="InterPro" id="IPR036822">
    <property type="entry name" value="CutC-like_dom_sf"/>
</dbReference>
<dbReference type="InterPro" id="IPR005627">
    <property type="entry name" value="CutC-like"/>
</dbReference>
<name>A0A6M4IKW3_9BACT</name>
<dbReference type="KEGG" id="ggr:HKW67_09200"/>
<dbReference type="PANTHER" id="PTHR12598">
    <property type="entry name" value="COPPER HOMEOSTASIS PROTEIN CUTC"/>
    <property type="match status" value="1"/>
</dbReference>
<dbReference type="GO" id="GO:0005507">
    <property type="term" value="F:copper ion binding"/>
    <property type="evidence" value="ECO:0007669"/>
    <property type="project" value="TreeGrafter"/>
</dbReference>
<keyword evidence="4" id="KW-1185">Reference proteome</keyword>
<dbReference type="RefSeq" id="WP_171225105.1">
    <property type="nucleotide sequence ID" value="NZ_CP053085.1"/>
</dbReference>
<accession>A0A6M4IKW3</accession>
<protein>
    <recommendedName>
        <fullName evidence="2">PF03932 family protein CutC</fullName>
    </recommendedName>
</protein>
<evidence type="ECO:0000313" key="3">
    <source>
        <dbReference type="EMBL" id="QJR35674.1"/>
    </source>
</evidence>
<dbReference type="HAMAP" id="MF_00795">
    <property type="entry name" value="CutC"/>
    <property type="match status" value="1"/>
</dbReference>
<reference evidence="3 4" key="1">
    <citation type="submission" date="2020-05" db="EMBL/GenBank/DDBJ databases">
        <title>Complete genome sequence of Gemmatimonas greenlandica TET16.</title>
        <authorList>
            <person name="Zeng Y."/>
        </authorList>
    </citation>
    <scope>NUCLEOTIDE SEQUENCE [LARGE SCALE GENOMIC DNA]</scope>
    <source>
        <strain evidence="3 4">TET16</strain>
    </source>
</reference>
<dbReference type="Pfam" id="PF03932">
    <property type="entry name" value="CutC"/>
    <property type="match status" value="1"/>
</dbReference>
<dbReference type="Gene3D" id="3.20.20.380">
    <property type="entry name" value="Copper homeostasis (CutC) domain"/>
    <property type="match status" value="1"/>
</dbReference>
<evidence type="ECO:0000256" key="2">
    <source>
        <dbReference type="HAMAP-Rule" id="MF_00795"/>
    </source>
</evidence>
<evidence type="ECO:0000313" key="4">
    <source>
        <dbReference type="Proteomes" id="UP000500938"/>
    </source>
</evidence>
<dbReference type="Proteomes" id="UP000500938">
    <property type="component" value="Chromosome"/>
</dbReference>
<gene>
    <name evidence="2" type="primary">cutC</name>
    <name evidence="3" type="ORF">HKW67_09200</name>
</gene>
<keyword evidence="2" id="KW-0963">Cytoplasm</keyword>
<dbReference type="GO" id="GO:0005737">
    <property type="term" value="C:cytoplasm"/>
    <property type="evidence" value="ECO:0007669"/>
    <property type="project" value="UniProtKB-SubCell"/>
</dbReference>
<dbReference type="PANTHER" id="PTHR12598:SF0">
    <property type="entry name" value="COPPER HOMEOSTASIS PROTEIN CUTC HOMOLOG"/>
    <property type="match status" value="1"/>
</dbReference>
<dbReference type="SUPFAM" id="SSF110395">
    <property type="entry name" value="CutC-like"/>
    <property type="match status" value="1"/>
</dbReference>
<evidence type="ECO:0000256" key="1">
    <source>
        <dbReference type="ARBA" id="ARBA00007768"/>
    </source>
</evidence>
<dbReference type="EMBL" id="CP053085">
    <property type="protein sequence ID" value="QJR35674.1"/>
    <property type="molecule type" value="Genomic_DNA"/>
</dbReference>
<dbReference type="AlphaFoldDB" id="A0A6M4IKW3"/>
<sequence>MTPPTLVEACCDSVQTARAAQQFGAGRVELCGPGDGGTTPSLGLIARCRDELTIPLHVMIRPHTNSFVYDDDDVAVMRHDIVAAKTLGVNGIVLGPLRGDQTVDESQLAELVILARPMKVTFHRAFDRTPDALEALEQMLMLDVDYILTSGHGRTALEGAATLQALQARAGDQLIVLAGGHVRAENVHRILELSHVREVHARATDPTIVRDVVRALATR</sequence>
<comment type="caution">
    <text evidence="2">Once thought to be involved in copper homeostasis, experiments in E.coli have shown this is not the case.</text>
</comment>
<comment type="subcellular location">
    <subcellularLocation>
        <location evidence="2">Cytoplasm</location>
    </subcellularLocation>
</comment>
<comment type="similarity">
    <text evidence="1 2">Belongs to the CutC family.</text>
</comment>
<proteinExistence type="inferred from homology"/>
<organism evidence="3 4">
    <name type="scientific">Gemmatimonas groenlandica</name>
    <dbReference type="NCBI Taxonomy" id="2732249"/>
    <lineage>
        <taxon>Bacteria</taxon>
        <taxon>Pseudomonadati</taxon>
        <taxon>Gemmatimonadota</taxon>
        <taxon>Gemmatimonadia</taxon>
        <taxon>Gemmatimonadales</taxon>
        <taxon>Gemmatimonadaceae</taxon>
        <taxon>Gemmatimonas</taxon>
    </lineage>
</organism>